<evidence type="ECO:0008006" key="3">
    <source>
        <dbReference type="Google" id="ProtNLM"/>
    </source>
</evidence>
<dbReference type="EMBL" id="RBNI01012660">
    <property type="protein sequence ID" value="RUP42715.1"/>
    <property type="molecule type" value="Genomic_DNA"/>
</dbReference>
<dbReference type="InterPro" id="IPR013761">
    <property type="entry name" value="SAM/pointed_sf"/>
</dbReference>
<dbReference type="OrthoDB" id="2449165at2759"/>
<name>A0A433CVI4_9FUNG</name>
<proteinExistence type="predicted"/>
<gene>
    <name evidence="1" type="ORF">BC936DRAFT_138190</name>
</gene>
<evidence type="ECO:0000313" key="2">
    <source>
        <dbReference type="Proteomes" id="UP000268093"/>
    </source>
</evidence>
<accession>A0A433CVI4</accession>
<protein>
    <recommendedName>
        <fullName evidence="3">SAM domain-containing protein</fullName>
    </recommendedName>
</protein>
<dbReference type="Gene3D" id="1.10.150.50">
    <property type="entry name" value="Transcription Factor, Ets-1"/>
    <property type="match status" value="1"/>
</dbReference>
<organism evidence="1 2">
    <name type="scientific">Jimgerdemannia flammicorona</name>
    <dbReference type="NCBI Taxonomy" id="994334"/>
    <lineage>
        <taxon>Eukaryota</taxon>
        <taxon>Fungi</taxon>
        <taxon>Fungi incertae sedis</taxon>
        <taxon>Mucoromycota</taxon>
        <taxon>Mucoromycotina</taxon>
        <taxon>Endogonomycetes</taxon>
        <taxon>Endogonales</taxon>
        <taxon>Endogonaceae</taxon>
        <taxon>Jimgerdemannia</taxon>
    </lineage>
</organism>
<sequence>MEIPESLLPNLSELINLLGEFDPTYKEKLYTATSSPMEGSSKLLNAISATQASTSSSEATQPFTTDDINKWSTKDVIQHLQAKFPGDFDAEDFEVLLKRKIRGRAFLKLTEGKLSDIGMEYGPASIIAGYIKELNCMYH</sequence>
<reference evidence="1 2" key="1">
    <citation type="journal article" date="2018" name="New Phytol.">
        <title>Phylogenomics of Endogonaceae and evolution of mycorrhizas within Mucoromycota.</title>
        <authorList>
            <person name="Chang Y."/>
            <person name="Desiro A."/>
            <person name="Na H."/>
            <person name="Sandor L."/>
            <person name="Lipzen A."/>
            <person name="Clum A."/>
            <person name="Barry K."/>
            <person name="Grigoriev I.V."/>
            <person name="Martin F.M."/>
            <person name="Stajich J.E."/>
            <person name="Smith M.E."/>
            <person name="Bonito G."/>
            <person name="Spatafora J.W."/>
        </authorList>
    </citation>
    <scope>NUCLEOTIDE SEQUENCE [LARGE SCALE GENOMIC DNA]</scope>
    <source>
        <strain evidence="1 2">GMNB39</strain>
    </source>
</reference>
<comment type="caution">
    <text evidence="1">The sequence shown here is derived from an EMBL/GenBank/DDBJ whole genome shotgun (WGS) entry which is preliminary data.</text>
</comment>
<evidence type="ECO:0000313" key="1">
    <source>
        <dbReference type="EMBL" id="RUP42715.1"/>
    </source>
</evidence>
<keyword evidence="2" id="KW-1185">Reference proteome</keyword>
<dbReference type="Proteomes" id="UP000268093">
    <property type="component" value="Unassembled WGS sequence"/>
</dbReference>
<dbReference type="AlphaFoldDB" id="A0A433CVI4"/>
<dbReference type="SUPFAM" id="SSF47769">
    <property type="entry name" value="SAM/Pointed domain"/>
    <property type="match status" value="1"/>
</dbReference>